<feature type="transmembrane region" description="Helical" evidence="5">
    <location>
        <begin position="59"/>
        <end position="76"/>
    </location>
</feature>
<feature type="transmembrane region" description="Helical" evidence="5">
    <location>
        <begin position="149"/>
        <end position="175"/>
    </location>
</feature>
<feature type="transmembrane region" description="Helical" evidence="5">
    <location>
        <begin position="414"/>
        <end position="432"/>
    </location>
</feature>
<name>A0A6J4UAZ6_9BACT</name>
<dbReference type="AlphaFoldDB" id="A0A6J4UAZ6"/>
<evidence type="ECO:0000259" key="6">
    <source>
        <dbReference type="PROSITE" id="PS50850"/>
    </source>
</evidence>
<feature type="transmembrane region" description="Helical" evidence="5">
    <location>
        <begin position="347"/>
        <end position="370"/>
    </location>
</feature>
<dbReference type="InterPro" id="IPR020846">
    <property type="entry name" value="MFS_dom"/>
</dbReference>
<sequence>AHGSTSWEGRGTAHRCRVQYTCGAAWGHGGLGRRMERAVATTGRAWGWLRPPATAAGRGFVLIATATVATGAAMAAQQNIVANYFERELGLGGPQFGYITAIREIPGFLLIGLTALFYRLSLPRLTAGALLLLAAGYGGFGLSDSFWTVAPWVILSSIGYHTWLQTQYALGLTLTTEQQSGSVLGRLAAYNNGGALAAMFAVFLIFRFDLLSYRQTFALCGALAFIAAAAIVRFPNLHDGEVRADPTLRQPLVFRREYRYYYLLSLLDGGRQQIFFSFGLWVLVHRFGLGVPTISVVLLAVTALAMGASPWIGRMIDRHGERRVLAAVNVGYVAALAGYALANNVAVAIICYVIYSFIFPLSAMGAATYLRKIAPDAEVAPSLAMGVTMQHAAAIVVPIATGIVLNYVGYQVPFLIAAGFASLTFLVTRRLAPEEQRSPRRLAEDDGGRRAEGGERDEDARREKARTSVGAGAEPGRSTAGRG</sequence>
<feature type="compositionally biased region" description="Basic and acidic residues" evidence="4">
    <location>
        <begin position="435"/>
        <end position="466"/>
    </location>
</feature>
<organism evidence="7">
    <name type="scientific">uncultured Thermomicrobiales bacterium</name>
    <dbReference type="NCBI Taxonomy" id="1645740"/>
    <lineage>
        <taxon>Bacteria</taxon>
        <taxon>Pseudomonadati</taxon>
        <taxon>Thermomicrobiota</taxon>
        <taxon>Thermomicrobia</taxon>
        <taxon>Thermomicrobiales</taxon>
        <taxon>environmental samples</taxon>
    </lineage>
</organism>
<evidence type="ECO:0000256" key="1">
    <source>
        <dbReference type="ARBA" id="ARBA00022692"/>
    </source>
</evidence>
<evidence type="ECO:0000256" key="5">
    <source>
        <dbReference type="SAM" id="Phobius"/>
    </source>
</evidence>
<dbReference type="InterPro" id="IPR052528">
    <property type="entry name" value="Sugar_transport-like"/>
</dbReference>
<keyword evidence="1 5" id="KW-0812">Transmembrane</keyword>
<dbReference type="EMBL" id="CADCWM010000112">
    <property type="protein sequence ID" value="CAA9545329.1"/>
    <property type="molecule type" value="Genomic_DNA"/>
</dbReference>
<feature type="transmembrane region" description="Helical" evidence="5">
    <location>
        <begin position="187"/>
        <end position="206"/>
    </location>
</feature>
<dbReference type="GO" id="GO:0022857">
    <property type="term" value="F:transmembrane transporter activity"/>
    <property type="evidence" value="ECO:0007669"/>
    <property type="project" value="InterPro"/>
</dbReference>
<feature type="transmembrane region" description="Helical" evidence="5">
    <location>
        <begin position="289"/>
        <end position="312"/>
    </location>
</feature>
<dbReference type="PANTHER" id="PTHR23526">
    <property type="entry name" value="INTEGRAL MEMBRANE TRANSPORT PROTEIN-RELATED"/>
    <property type="match status" value="1"/>
</dbReference>
<protein>
    <submittedName>
        <fullName evidence="7">Uncharacterized MFS-type transporter</fullName>
    </submittedName>
</protein>
<feature type="non-terminal residue" evidence="7">
    <location>
        <position position="1"/>
    </location>
</feature>
<feature type="transmembrane region" description="Helical" evidence="5">
    <location>
        <begin position="212"/>
        <end position="234"/>
    </location>
</feature>
<dbReference type="InterPro" id="IPR036259">
    <property type="entry name" value="MFS_trans_sf"/>
</dbReference>
<keyword evidence="2 5" id="KW-1133">Transmembrane helix</keyword>
<feature type="transmembrane region" description="Helical" evidence="5">
    <location>
        <begin position="382"/>
        <end position="408"/>
    </location>
</feature>
<dbReference type="SUPFAM" id="SSF103473">
    <property type="entry name" value="MFS general substrate transporter"/>
    <property type="match status" value="1"/>
</dbReference>
<feature type="transmembrane region" description="Helical" evidence="5">
    <location>
        <begin position="324"/>
        <end position="341"/>
    </location>
</feature>
<evidence type="ECO:0000256" key="4">
    <source>
        <dbReference type="SAM" id="MobiDB-lite"/>
    </source>
</evidence>
<feature type="transmembrane region" description="Helical" evidence="5">
    <location>
        <begin position="96"/>
        <end position="118"/>
    </location>
</feature>
<feature type="domain" description="Major facilitator superfamily (MFS) profile" evidence="6">
    <location>
        <begin position="257"/>
        <end position="483"/>
    </location>
</feature>
<feature type="transmembrane region" description="Helical" evidence="5">
    <location>
        <begin position="260"/>
        <end position="283"/>
    </location>
</feature>
<evidence type="ECO:0000256" key="3">
    <source>
        <dbReference type="ARBA" id="ARBA00023136"/>
    </source>
</evidence>
<evidence type="ECO:0000313" key="7">
    <source>
        <dbReference type="EMBL" id="CAA9545329.1"/>
    </source>
</evidence>
<accession>A0A6J4UAZ6</accession>
<dbReference type="InterPro" id="IPR011701">
    <property type="entry name" value="MFS"/>
</dbReference>
<keyword evidence="3 5" id="KW-0472">Membrane</keyword>
<dbReference type="Pfam" id="PF07690">
    <property type="entry name" value="MFS_1"/>
    <property type="match status" value="1"/>
</dbReference>
<gene>
    <name evidence="7" type="ORF">AVDCRST_MAG88-355</name>
</gene>
<feature type="region of interest" description="Disordered" evidence="4">
    <location>
        <begin position="435"/>
        <end position="483"/>
    </location>
</feature>
<reference evidence="7" key="1">
    <citation type="submission" date="2020-02" db="EMBL/GenBank/DDBJ databases">
        <authorList>
            <person name="Meier V. D."/>
        </authorList>
    </citation>
    <scope>NUCLEOTIDE SEQUENCE</scope>
    <source>
        <strain evidence="7">AVDCRST_MAG88</strain>
    </source>
</reference>
<proteinExistence type="predicted"/>
<dbReference type="Gene3D" id="1.20.1250.20">
    <property type="entry name" value="MFS general substrate transporter like domains"/>
    <property type="match status" value="2"/>
</dbReference>
<dbReference type="PANTHER" id="PTHR23526:SF4">
    <property type="entry name" value="INTEGRAL MEMBRANE TRANSPORT PROTEIN"/>
    <property type="match status" value="1"/>
</dbReference>
<evidence type="ECO:0000256" key="2">
    <source>
        <dbReference type="ARBA" id="ARBA00022989"/>
    </source>
</evidence>
<feature type="transmembrane region" description="Helical" evidence="5">
    <location>
        <begin position="125"/>
        <end position="143"/>
    </location>
</feature>
<dbReference type="PROSITE" id="PS50850">
    <property type="entry name" value="MFS"/>
    <property type="match status" value="1"/>
</dbReference>